<sequence>MKKKTLVVALIATFAIACTNDMDNLIEPGNKIEKEIEKEIENEKQSKIQLEEPEIDPEKDCPQNDRNCNGIPDSQE</sequence>
<dbReference type="Proteomes" id="UP000295390">
    <property type="component" value="Unassembled WGS sequence"/>
</dbReference>
<feature type="compositionally biased region" description="Basic and acidic residues" evidence="1">
    <location>
        <begin position="42"/>
        <end position="63"/>
    </location>
</feature>
<evidence type="ECO:0000313" key="4">
    <source>
        <dbReference type="Proteomes" id="UP000295390"/>
    </source>
</evidence>
<evidence type="ECO:0000313" key="3">
    <source>
        <dbReference type="EMBL" id="TDQ22783.1"/>
    </source>
</evidence>
<keyword evidence="4" id="KW-1185">Reference proteome</keyword>
<name>A0A4R6TE99_9FLAO</name>
<evidence type="ECO:0008006" key="5">
    <source>
        <dbReference type="Google" id="ProtNLM"/>
    </source>
</evidence>
<protein>
    <recommendedName>
        <fullName evidence="5">Lipoprotein</fullName>
    </recommendedName>
</protein>
<dbReference type="PROSITE" id="PS51257">
    <property type="entry name" value="PROKAR_LIPOPROTEIN"/>
    <property type="match status" value="1"/>
</dbReference>
<feature type="region of interest" description="Disordered" evidence="1">
    <location>
        <begin position="42"/>
        <end position="76"/>
    </location>
</feature>
<reference evidence="3 4" key="1">
    <citation type="submission" date="2019-03" db="EMBL/GenBank/DDBJ databases">
        <title>Genomic Encyclopedia of Type Strains, Phase III (KMG-III): the genomes of soil and plant-associated and newly described type strains.</title>
        <authorList>
            <person name="Whitman W."/>
        </authorList>
    </citation>
    <scope>NUCLEOTIDE SEQUENCE [LARGE SCALE GENOMIC DNA]</scope>
    <source>
        <strain evidence="3 4">CECT 8283</strain>
    </source>
</reference>
<organism evidence="3 4">
    <name type="scientific">Tenacibaculum caenipelagi</name>
    <dbReference type="NCBI Taxonomy" id="1325435"/>
    <lineage>
        <taxon>Bacteria</taxon>
        <taxon>Pseudomonadati</taxon>
        <taxon>Bacteroidota</taxon>
        <taxon>Flavobacteriia</taxon>
        <taxon>Flavobacteriales</taxon>
        <taxon>Flavobacteriaceae</taxon>
        <taxon>Tenacibaculum</taxon>
    </lineage>
</organism>
<dbReference type="EMBL" id="SNYH01000006">
    <property type="protein sequence ID" value="TDQ22783.1"/>
    <property type="molecule type" value="Genomic_DNA"/>
</dbReference>
<accession>A0A4R6TE99</accession>
<feature type="compositionally biased region" description="Polar residues" evidence="1">
    <location>
        <begin position="64"/>
        <end position="76"/>
    </location>
</feature>
<comment type="caution">
    <text evidence="3">The sequence shown here is derived from an EMBL/GenBank/DDBJ whole genome shotgun (WGS) entry which is preliminary data.</text>
</comment>
<evidence type="ECO:0000256" key="1">
    <source>
        <dbReference type="SAM" id="MobiDB-lite"/>
    </source>
</evidence>
<proteinExistence type="predicted"/>
<feature type="chain" id="PRO_5020182055" description="Lipoprotein" evidence="2">
    <location>
        <begin position="18"/>
        <end position="76"/>
    </location>
</feature>
<dbReference type="AlphaFoldDB" id="A0A4R6TE99"/>
<gene>
    <name evidence="3" type="ORF">DFQ07_2801</name>
</gene>
<evidence type="ECO:0000256" key="2">
    <source>
        <dbReference type="SAM" id="SignalP"/>
    </source>
</evidence>
<dbReference type="RefSeq" id="WP_133537770.1">
    <property type="nucleotide sequence ID" value="NZ_SNYH01000006.1"/>
</dbReference>
<feature type="signal peptide" evidence="2">
    <location>
        <begin position="1"/>
        <end position="17"/>
    </location>
</feature>
<keyword evidence="2" id="KW-0732">Signal</keyword>